<dbReference type="RefSeq" id="WP_206253635.1">
    <property type="nucleotide sequence ID" value="NZ_CP071060.1"/>
</dbReference>
<keyword evidence="1" id="KW-0812">Transmembrane</keyword>
<dbReference type="PIRSF" id="PIRSF004923">
    <property type="entry name" value="RseC"/>
    <property type="match status" value="1"/>
</dbReference>
<dbReference type="Proteomes" id="UP000663570">
    <property type="component" value="Chromosome"/>
</dbReference>
<reference evidence="2 3" key="1">
    <citation type="submission" date="2021-02" db="EMBL/GenBank/DDBJ databases">
        <title>Niveibacterium changnyeongensis HC41.</title>
        <authorList>
            <person name="Kang M."/>
        </authorList>
    </citation>
    <scope>NUCLEOTIDE SEQUENCE [LARGE SCALE GENOMIC DNA]</scope>
    <source>
        <strain evidence="2 3">HC41</strain>
    </source>
</reference>
<dbReference type="Pfam" id="PF04246">
    <property type="entry name" value="RseC_MucC"/>
    <property type="match status" value="1"/>
</dbReference>
<dbReference type="PANTHER" id="PTHR35867:SF1">
    <property type="entry name" value="PROTEIN RSEC"/>
    <property type="match status" value="1"/>
</dbReference>
<sequence length="143" mass="14184">MNTRKAIVLRVEGATAVVKVGGDGGCGRCSETGGCGSDVLGKLFGGRCSSYSVVTDRPLTPGSEVEVAVEPRAPLLAATLAYGLPLLGLLVGGAIGEQYVGDTGAVLGAALGLAAFSVGAAFLARRRLAGGLAVRVVESSISH</sequence>
<keyword evidence="3" id="KW-1185">Reference proteome</keyword>
<evidence type="ECO:0000313" key="2">
    <source>
        <dbReference type="EMBL" id="QSI75765.1"/>
    </source>
</evidence>
<dbReference type="PANTHER" id="PTHR35867">
    <property type="entry name" value="PROTEIN RSEC"/>
    <property type="match status" value="1"/>
</dbReference>
<name>A0ABX7M1Y3_9RHOO</name>
<dbReference type="EMBL" id="CP071060">
    <property type="protein sequence ID" value="QSI75765.1"/>
    <property type="molecule type" value="Genomic_DNA"/>
</dbReference>
<feature type="transmembrane region" description="Helical" evidence="1">
    <location>
        <begin position="107"/>
        <end position="124"/>
    </location>
</feature>
<gene>
    <name evidence="2" type="ORF">JY500_14900</name>
</gene>
<evidence type="ECO:0000313" key="3">
    <source>
        <dbReference type="Proteomes" id="UP000663570"/>
    </source>
</evidence>
<keyword evidence="1" id="KW-0472">Membrane</keyword>
<accession>A0ABX7M1Y3</accession>
<protein>
    <submittedName>
        <fullName evidence="2">SoxR reducing system RseC family protein</fullName>
    </submittedName>
</protein>
<dbReference type="InterPro" id="IPR007359">
    <property type="entry name" value="SigmaE_reg_RseC_MucC"/>
</dbReference>
<evidence type="ECO:0000256" key="1">
    <source>
        <dbReference type="SAM" id="Phobius"/>
    </source>
</evidence>
<feature type="transmembrane region" description="Helical" evidence="1">
    <location>
        <begin position="75"/>
        <end position="95"/>
    </location>
</feature>
<dbReference type="InterPro" id="IPR026268">
    <property type="entry name" value="RseC"/>
</dbReference>
<keyword evidence="1" id="KW-1133">Transmembrane helix</keyword>
<organism evidence="2 3">
    <name type="scientific">Niveibacterium microcysteis</name>
    <dbReference type="NCBI Taxonomy" id="2811415"/>
    <lineage>
        <taxon>Bacteria</taxon>
        <taxon>Pseudomonadati</taxon>
        <taxon>Pseudomonadota</taxon>
        <taxon>Betaproteobacteria</taxon>
        <taxon>Rhodocyclales</taxon>
        <taxon>Rhodocyclaceae</taxon>
        <taxon>Niveibacterium</taxon>
    </lineage>
</organism>
<proteinExistence type="predicted"/>